<dbReference type="EMBL" id="JAUHTR010000006">
    <property type="protein sequence ID" value="MDN4525339.1"/>
    <property type="molecule type" value="Genomic_DNA"/>
</dbReference>
<accession>A0ABT8HX53</accession>
<evidence type="ECO:0000313" key="2">
    <source>
        <dbReference type="EMBL" id="MDN4525339.1"/>
    </source>
</evidence>
<evidence type="ECO:0008006" key="4">
    <source>
        <dbReference type="Google" id="ProtNLM"/>
    </source>
</evidence>
<organism evidence="2 3">
    <name type="scientific">Fictibacillus fluitans</name>
    <dbReference type="NCBI Taxonomy" id="3058422"/>
    <lineage>
        <taxon>Bacteria</taxon>
        <taxon>Bacillati</taxon>
        <taxon>Bacillota</taxon>
        <taxon>Bacilli</taxon>
        <taxon>Bacillales</taxon>
        <taxon>Fictibacillaceae</taxon>
        <taxon>Fictibacillus</taxon>
    </lineage>
</organism>
<dbReference type="Proteomes" id="UP001172721">
    <property type="component" value="Unassembled WGS sequence"/>
</dbReference>
<gene>
    <name evidence="2" type="ORF">QYB97_12675</name>
</gene>
<comment type="caution">
    <text evidence="2">The sequence shown here is derived from an EMBL/GenBank/DDBJ whole genome shotgun (WGS) entry which is preliminary data.</text>
</comment>
<evidence type="ECO:0000313" key="3">
    <source>
        <dbReference type="Proteomes" id="UP001172721"/>
    </source>
</evidence>
<keyword evidence="1" id="KW-0175">Coiled coil</keyword>
<proteinExistence type="predicted"/>
<protein>
    <recommendedName>
        <fullName evidence="4">Transposase</fullName>
    </recommendedName>
</protein>
<sequence length="105" mass="12489">MAAEKDPLLKQLQHPFYRETDDYRDEIKMRTLEKAAVKYPEPFNPESWTSDQLADHAMAENYDQSNYITGMRNRMRKLEQLVEEKDKRIADLEAAIREYEGDCPF</sequence>
<evidence type="ECO:0000256" key="1">
    <source>
        <dbReference type="SAM" id="Coils"/>
    </source>
</evidence>
<reference evidence="2" key="1">
    <citation type="submission" date="2023-07" db="EMBL/GenBank/DDBJ databases">
        <title>Fictibacillus sp. isolated from freshwater pond.</title>
        <authorList>
            <person name="Kirdat K."/>
            <person name="Bhat A."/>
            <person name="Mourya A."/>
            <person name="Yadav A."/>
        </authorList>
    </citation>
    <scope>NUCLEOTIDE SEQUENCE</scope>
    <source>
        <strain evidence="2">NE201</strain>
    </source>
</reference>
<keyword evidence="3" id="KW-1185">Reference proteome</keyword>
<feature type="coiled-coil region" evidence="1">
    <location>
        <begin position="68"/>
        <end position="102"/>
    </location>
</feature>
<name>A0ABT8HX53_9BACL</name>
<dbReference type="RefSeq" id="WP_301166378.1">
    <property type="nucleotide sequence ID" value="NZ_JAUHTR010000006.1"/>
</dbReference>